<organism evidence="7">
    <name type="scientific">uncultured Solirubrobacteraceae bacterium</name>
    <dbReference type="NCBI Taxonomy" id="1162706"/>
    <lineage>
        <taxon>Bacteria</taxon>
        <taxon>Bacillati</taxon>
        <taxon>Actinomycetota</taxon>
        <taxon>Thermoleophilia</taxon>
        <taxon>Solirubrobacterales</taxon>
        <taxon>Solirubrobacteraceae</taxon>
        <taxon>environmental samples</taxon>
    </lineage>
</organism>
<protein>
    <recommendedName>
        <fullName evidence="6">Peripheral subunit-binding (PSBD) domain-containing protein</fullName>
    </recommendedName>
</protein>
<dbReference type="Gene3D" id="3.30.559.10">
    <property type="entry name" value="Chloramphenicol acetyltransferase-like domain"/>
    <property type="match status" value="1"/>
</dbReference>
<dbReference type="PANTHER" id="PTHR43178">
    <property type="entry name" value="DIHYDROLIPOAMIDE ACETYLTRANSFERASE COMPONENT OF PYRUVATE DEHYDROGENASE COMPLEX"/>
    <property type="match status" value="1"/>
</dbReference>
<feature type="domain" description="Peripheral subunit-binding (PSBD)" evidence="6">
    <location>
        <begin position="1"/>
        <end position="25"/>
    </location>
</feature>
<sequence length="289" mass="30039">GVELADIPGTGPRGRVTLRDVELVAAAAGGPADPASNGHDGDREAPAAAPATPPGETLEPLSVMRRAVARRMTQSQLIPQFSLERDVDAAWLLGEKDRLKAASRGAAGGPAIGLNDLLLQAMAEMVLRHPALAASYVEGGDGEAPRLRRRDGVDVGLAVATPRGLLVPVVRGMHERPLAEVAAERARLVGLARSGRLAREEMGGAALTLSSLASFGVDRFRAMVNPGESCILAVGRVVDRAVPRGRGIDVVPSLSLTLTVDHRVADGAEAAAALAELAALLEGRMTWRP</sequence>
<reference evidence="7" key="1">
    <citation type="submission" date="2020-02" db="EMBL/GenBank/DDBJ databases">
        <authorList>
            <person name="Meier V. D."/>
        </authorList>
    </citation>
    <scope>NUCLEOTIDE SEQUENCE</scope>
    <source>
        <strain evidence="7">AVDCRST_MAG13</strain>
    </source>
</reference>
<feature type="region of interest" description="Disordered" evidence="5">
    <location>
        <begin position="28"/>
        <end position="59"/>
    </location>
</feature>
<feature type="compositionally biased region" description="Low complexity" evidence="5">
    <location>
        <begin position="46"/>
        <end position="59"/>
    </location>
</feature>
<dbReference type="InterPro" id="IPR036625">
    <property type="entry name" value="E3-bd_dom_sf"/>
</dbReference>
<name>A0A6J4RLR7_9ACTN</name>
<dbReference type="Pfam" id="PF02817">
    <property type="entry name" value="E3_binding"/>
    <property type="match status" value="1"/>
</dbReference>
<dbReference type="AlphaFoldDB" id="A0A6J4RLR7"/>
<dbReference type="EMBL" id="CADCVO010000103">
    <property type="protein sequence ID" value="CAA9474282.1"/>
    <property type="molecule type" value="Genomic_DNA"/>
</dbReference>
<evidence type="ECO:0000256" key="1">
    <source>
        <dbReference type="ARBA" id="ARBA00001938"/>
    </source>
</evidence>
<feature type="non-terminal residue" evidence="7">
    <location>
        <position position="1"/>
    </location>
</feature>
<dbReference type="GO" id="GO:0016407">
    <property type="term" value="F:acetyltransferase activity"/>
    <property type="evidence" value="ECO:0007669"/>
    <property type="project" value="TreeGrafter"/>
</dbReference>
<dbReference type="SUPFAM" id="SSF52777">
    <property type="entry name" value="CoA-dependent acyltransferases"/>
    <property type="match status" value="1"/>
</dbReference>
<dbReference type="InterPro" id="IPR004167">
    <property type="entry name" value="PSBD"/>
</dbReference>
<evidence type="ECO:0000256" key="5">
    <source>
        <dbReference type="SAM" id="MobiDB-lite"/>
    </source>
</evidence>
<keyword evidence="3" id="KW-0808">Transferase</keyword>
<dbReference type="InterPro" id="IPR023213">
    <property type="entry name" value="CAT-like_dom_sf"/>
</dbReference>
<keyword evidence="4" id="KW-0012">Acyltransferase</keyword>
<dbReference type="PROSITE" id="PS51826">
    <property type="entry name" value="PSBD"/>
    <property type="match status" value="1"/>
</dbReference>
<dbReference type="Gene3D" id="4.10.320.10">
    <property type="entry name" value="E3-binding domain"/>
    <property type="match status" value="1"/>
</dbReference>
<comment type="cofactor">
    <cofactor evidence="1">
        <name>(R)-lipoate</name>
        <dbReference type="ChEBI" id="CHEBI:83088"/>
    </cofactor>
</comment>
<dbReference type="InterPro" id="IPR050743">
    <property type="entry name" value="2-oxoacid_DH_E2_comp"/>
</dbReference>
<accession>A0A6J4RLR7</accession>
<proteinExistence type="inferred from homology"/>
<evidence type="ECO:0000256" key="3">
    <source>
        <dbReference type="ARBA" id="ARBA00022679"/>
    </source>
</evidence>
<evidence type="ECO:0000313" key="7">
    <source>
        <dbReference type="EMBL" id="CAA9474282.1"/>
    </source>
</evidence>
<evidence type="ECO:0000256" key="4">
    <source>
        <dbReference type="ARBA" id="ARBA00023315"/>
    </source>
</evidence>
<evidence type="ECO:0000256" key="2">
    <source>
        <dbReference type="ARBA" id="ARBA00007317"/>
    </source>
</evidence>
<dbReference type="GO" id="GO:0031405">
    <property type="term" value="F:lipoic acid binding"/>
    <property type="evidence" value="ECO:0007669"/>
    <property type="project" value="TreeGrafter"/>
</dbReference>
<dbReference type="InterPro" id="IPR001078">
    <property type="entry name" value="2-oxoacid_DH_actylTfrase"/>
</dbReference>
<comment type="similarity">
    <text evidence="2">Belongs to the 2-oxoacid dehydrogenase family.</text>
</comment>
<evidence type="ECO:0000259" key="6">
    <source>
        <dbReference type="PROSITE" id="PS51826"/>
    </source>
</evidence>
<dbReference type="GO" id="GO:0005737">
    <property type="term" value="C:cytoplasm"/>
    <property type="evidence" value="ECO:0007669"/>
    <property type="project" value="TreeGrafter"/>
</dbReference>
<dbReference type="PANTHER" id="PTHR43178:SF5">
    <property type="entry name" value="LIPOAMIDE ACYLTRANSFERASE COMPONENT OF BRANCHED-CHAIN ALPHA-KETO ACID DEHYDROGENASE COMPLEX, MITOCHONDRIAL"/>
    <property type="match status" value="1"/>
</dbReference>
<gene>
    <name evidence="7" type="ORF">AVDCRST_MAG13-700</name>
</gene>
<dbReference type="Pfam" id="PF00198">
    <property type="entry name" value="2-oxoacid_dh"/>
    <property type="match status" value="1"/>
</dbReference>